<dbReference type="SMART" id="SM00382">
    <property type="entry name" value="AAA"/>
    <property type="match status" value="1"/>
</dbReference>
<keyword evidence="6" id="KW-0234">DNA repair</keyword>
<dbReference type="Pfam" id="PF05970">
    <property type="entry name" value="PIF1"/>
    <property type="match status" value="1"/>
</dbReference>
<evidence type="ECO:0000256" key="6">
    <source>
        <dbReference type="RuleBase" id="RU363044"/>
    </source>
</evidence>
<dbReference type="AlphaFoldDB" id="A0A1G4IJJ8"/>
<reference evidence="9" key="1">
    <citation type="submission" date="2016-09" db="EMBL/GenBank/DDBJ databases">
        <authorList>
            <person name="Hebert L."/>
            <person name="Moumen B."/>
        </authorList>
    </citation>
    <scope>NUCLEOTIDE SEQUENCE [LARGE SCALE GENOMIC DNA]</scope>
    <source>
        <strain evidence="9">OVI</strain>
    </source>
</reference>
<evidence type="ECO:0000259" key="8">
    <source>
        <dbReference type="SMART" id="SM00382"/>
    </source>
</evidence>
<dbReference type="GO" id="GO:0006281">
    <property type="term" value="P:DNA repair"/>
    <property type="evidence" value="ECO:0007669"/>
    <property type="project" value="UniProtKB-KW"/>
</dbReference>
<keyword evidence="6" id="KW-0547">Nucleotide-binding</keyword>
<dbReference type="VEuPathDB" id="TriTrypDB:TEOVI_000407100"/>
<name>A0A1G4IJJ8_TRYEQ</name>
<feature type="region of interest" description="Disordered" evidence="7">
    <location>
        <begin position="762"/>
        <end position="796"/>
    </location>
</feature>
<dbReference type="SUPFAM" id="SSF52540">
    <property type="entry name" value="P-loop containing nucleoside triphosphate hydrolases"/>
    <property type="match status" value="2"/>
</dbReference>
<comment type="catalytic activity">
    <reaction evidence="5 6">
        <text>ATP + H2O = ADP + phosphate + H(+)</text>
        <dbReference type="Rhea" id="RHEA:13065"/>
        <dbReference type="ChEBI" id="CHEBI:15377"/>
        <dbReference type="ChEBI" id="CHEBI:15378"/>
        <dbReference type="ChEBI" id="CHEBI:30616"/>
        <dbReference type="ChEBI" id="CHEBI:43474"/>
        <dbReference type="ChEBI" id="CHEBI:456216"/>
        <dbReference type="EC" id="5.6.2.3"/>
    </reaction>
</comment>
<dbReference type="GO" id="GO:0006310">
    <property type="term" value="P:DNA recombination"/>
    <property type="evidence" value="ECO:0007669"/>
    <property type="project" value="UniProtKB-KW"/>
</dbReference>
<dbReference type="GO" id="GO:0005524">
    <property type="term" value="F:ATP binding"/>
    <property type="evidence" value="ECO:0007669"/>
    <property type="project" value="UniProtKB-KW"/>
</dbReference>
<evidence type="ECO:0000313" key="9">
    <source>
        <dbReference type="EMBL" id="SCU72494.1"/>
    </source>
</evidence>
<dbReference type="GO" id="GO:0000723">
    <property type="term" value="P:telomere maintenance"/>
    <property type="evidence" value="ECO:0007669"/>
    <property type="project" value="InterPro"/>
</dbReference>
<dbReference type="PANTHER" id="PTHR47642">
    <property type="entry name" value="ATP-DEPENDENT DNA HELICASE"/>
    <property type="match status" value="1"/>
</dbReference>
<organism evidence="9 10">
    <name type="scientific">Trypanosoma equiperdum</name>
    <dbReference type="NCBI Taxonomy" id="5694"/>
    <lineage>
        <taxon>Eukaryota</taxon>
        <taxon>Discoba</taxon>
        <taxon>Euglenozoa</taxon>
        <taxon>Kinetoplastea</taxon>
        <taxon>Metakinetoplastina</taxon>
        <taxon>Trypanosomatida</taxon>
        <taxon>Trypanosomatidae</taxon>
        <taxon>Trypanosoma</taxon>
    </lineage>
</organism>
<dbReference type="GO" id="GO:0016887">
    <property type="term" value="F:ATP hydrolysis activity"/>
    <property type="evidence" value="ECO:0007669"/>
    <property type="project" value="RHEA"/>
</dbReference>
<dbReference type="InterPro" id="IPR051055">
    <property type="entry name" value="PIF1_helicase"/>
</dbReference>
<sequence length="796" mass="88244">MVVLRPKITLTSVRGRIQVTAEDGERVGPWGGTECFLSRQTGQGPCLVVRSSRHKRHQGTFFRLEGVRQVLSLYAMEGKLTVVVPHQKRLCSVFIETFADVDALQMMAATLQDRSRWKDIEKNVACRVQRITRTNVVDTKRITNMDGGTDTHLDYEQFEWGGGEDDSCAVGGVSCNPLEGARGERNGDGVESILQERPTGLPSAHSGGKLPKHMGGDELNPQLEGSTTPGRMQWTTDQIVATRLVCTGSNVFITGSAGTGKTEWLLHLVRNVLPRDDRTVVTASTGMSARLLGGCTIHSFAGIGRGEGGFNRVYNRVKSKPEVVRAWRQCQTLIIDEIGNISPDTFSMIDEIARSLRGAPEKPFGGIQVILLGDFLQLPPVDSPKARNEWTNGNDTDTDSNPIPGKLKWCFETATWESLKLALVGFRKSYRQMNDPDFALCLEDIRFGRYTRRVERILNECSTRQIKERHGIEPTLIVARRDEATEYNAERLKMLEDVHFHRYESEDYAAIPGMNLEKEVSLQQLLELRIGAQVVLLASLPDAPHLSNGDQGVVVSFAEQTRGPALPVVCFATSGGEEVLVPRVSMEVLGPEGRVIATRTQIPLQLSWAITVHRAQGMTLPLVSVRLNKCFFDCGQAYVALSRVRSREDLMLTAFDPSAIFADARAVAFYEKNFPAQRQSVEDTECELVPIKGKTRAKHPRSQGEKNSVDEGGNAPEEHPLRTDAAFTAYHDLDSQVSTDMPLVPQPPRKKRMLVEELPQVTSSAIPNFTQESNNGDANSQLQHPFSQNNLMVDDD</sequence>
<dbReference type="Gene3D" id="3.40.50.300">
    <property type="entry name" value="P-loop containing nucleotide triphosphate hydrolases"/>
    <property type="match status" value="1"/>
</dbReference>
<feature type="region of interest" description="Disordered" evidence="7">
    <location>
        <begin position="692"/>
        <end position="719"/>
    </location>
</feature>
<feature type="domain" description="AAA+ ATPase" evidence="8">
    <location>
        <begin position="247"/>
        <end position="396"/>
    </location>
</feature>
<evidence type="ECO:0000313" key="10">
    <source>
        <dbReference type="Proteomes" id="UP000195570"/>
    </source>
</evidence>
<dbReference type="EMBL" id="CZPT02001876">
    <property type="protein sequence ID" value="SCU72494.1"/>
    <property type="molecule type" value="Genomic_DNA"/>
</dbReference>
<comment type="subunit">
    <text evidence="3">Monomer.</text>
</comment>
<dbReference type="PANTHER" id="PTHR47642:SF7">
    <property type="entry name" value="ATP-DEPENDENT DNA HELICASE PIF1"/>
    <property type="match status" value="1"/>
</dbReference>
<keyword evidence="10" id="KW-1185">Reference proteome</keyword>
<gene>
    <name evidence="9" type="ORF">TEOVI_000407100</name>
</gene>
<accession>A0A1G4IJJ8</accession>
<keyword evidence="6 9" id="KW-0378">Hydrolase</keyword>
<evidence type="ECO:0000256" key="7">
    <source>
        <dbReference type="SAM" id="MobiDB-lite"/>
    </source>
</evidence>
<evidence type="ECO:0000256" key="2">
    <source>
        <dbReference type="ARBA" id="ARBA00009781"/>
    </source>
</evidence>
<evidence type="ECO:0000256" key="5">
    <source>
        <dbReference type="ARBA" id="ARBA00048954"/>
    </source>
</evidence>
<dbReference type="GeneID" id="92378011"/>
<comment type="caution">
    <text evidence="9">The sequence shown here is derived from an EMBL/GenBank/DDBJ whole genome shotgun (WGS) entry which is preliminary data.</text>
</comment>
<keyword evidence="6" id="KW-0227">DNA damage</keyword>
<keyword evidence="6" id="KW-0067">ATP-binding</keyword>
<dbReference type="CDD" id="cd18037">
    <property type="entry name" value="DEXSc_Pif1_like"/>
    <property type="match status" value="1"/>
</dbReference>
<evidence type="ECO:0000256" key="3">
    <source>
        <dbReference type="ARBA" id="ARBA00011245"/>
    </source>
</evidence>
<dbReference type="EC" id="5.6.2.3" evidence="6"/>
<evidence type="ECO:0000256" key="4">
    <source>
        <dbReference type="ARBA" id="ARBA00023172"/>
    </source>
</evidence>
<dbReference type="Proteomes" id="UP000195570">
    <property type="component" value="Unassembled WGS sequence"/>
</dbReference>
<comment type="cofactor">
    <cofactor evidence="1 6">
        <name>Mg(2+)</name>
        <dbReference type="ChEBI" id="CHEBI:18420"/>
    </cofactor>
</comment>
<keyword evidence="4 6" id="KW-0233">DNA recombination</keyword>
<protein>
    <recommendedName>
        <fullName evidence="6">ATP-dependent DNA helicase</fullName>
        <ecNumber evidence="6">5.6.2.3</ecNumber>
    </recommendedName>
</protein>
<comment type="similarity">
    <text evidence="2">Belongs to the helicase family. PIF1 subfamily.</text>
</comment>
<dbReference type="RefSeq" id="XP_067082985.1">
    <property type="nucleotide sequence ID" value="XM_067226884.1"/>
</dbReference>
<dbReference type="CDD" id="cd18809">
    <property type="entry name" value="SF1_C_RecD"/>
    <property type="match status" value="1"/>
</dbReference>
<dbReference type="InterPro" id="IPR010285">
    <property type="entry name" value="DNA_helicase_pif1-like_DEAD"/>
</dbReference>
<dbReference type="InterPro" id="IPR027417">
    <property type="entry name" value="P-loop_NTPase"/>
</dbReference>
<feature type="region of interest" description="Disordered" evidence="7">
    <location>
        <begin position="197"/>
        <end position="218"/>
    </location>
</feature>
<dbReference type="InterPro" id="IPR003593">
    <property type="entry name" value="AAA+_ATPase"/>
</dbReference>
<keyword evidence="6 9" id="KW-0347">Helicase</keyword>
<evidence type="ECO:0000256" key="1">
    <source>
        <dbReference type="ARBA" id="ARBA00001946"/>
    </source>
</evidence>
<dbReference type="GO" id="GO:0043139">
    <property type="term" value="F:5'-3' DNA helicase activity"/>
    <property type="evidence" value="ECO:0007669"/>
    <property type="project" value="UniProtKB-EC"/>
</dbReference>
<proteinExistence type="inferred from homology"/>